<dbReference type="HOGENOM" id="CLU_2139885_0_0_1"/>
<dbReference type="EnsemblPlants" id="OB03G16890.1">
    <property type="protein sequence ID" value="OB03G16890.1"/>
    <property type="gene ID" value="OB03G16890"/>
</dbReference>
<proteinExistence type="predicted"/>
<dbReference type="Proteomes" id="UP000006038">
    <property type="component" value="Chromosome 3"/>
</dbReference>
<keyword evidence="3" id="KW-1185">Reference proteome</keyword>
<reference evidence="2" key="1">
    <citation type="journal article" date="2013" name="Nat. Commun.">
        <title>Whole-genome sequencing of Oryza brachyantha reveals mechanisms underlying Oryza genome evolution.</title>
        <authorList>
            <person name="Chen J."/>
            <person name="Huang Q."/>
            <person name="Gao D."/>
            <person name="Wang J."/>
            <person name="Lang Y."/>
            <person name="Liu T."/>
            <person name="Li B."/>
            <person name="Bai Z."/>
            <person name="Luis Goicoechea J."/>
            <person name="Liang C."/>
            <person name="Chen C."/>
            <person name="Zhang W."/>
            <person name="Sun S."/>
            <person name="Liao Y."/>
            <person name="Zhang X."/>
            <person name="Yang L."/>
            <person name="Song C."/>
            <person name="Wang M."/>
            <person name="Shi J."/>
            <person name="Liu G."/>
            <person name="Liu J."/>
            <person name="Zhou H."/>
            <person name="Zhou W."/>
            <person name="Yu Q."/>
            <person name="An N."/>
            <person name="Chen Y."/>
            <person name="Cai Q."/>
            <person name="Wang B."/>
            <person name="Liu B."/>
            <person name="Min J."/>
            <person name="Huang Y."/>
            <person name="Wu H."/>
            <person name="Li Z."/>
            <person name="Zhang Y."/>
            <person name="Yin Y."/>
            <person name="Song W."/>
            <person name="Jiang J."/>
            <person name="Jackson S.A."/>
            <person name="Wing R.A."/>
            <person name="Wang J."/>
            <person name="Chen M."/>
        </authorList>
    </citation>
    <scope>NUCLEOTIDE SEQUENCE [LARGE SCALE GENOMIC DNA]</scope>
    <source>
        <strain evidence="2">cv. IRGC 101232</strain>
    </source>
</reference>
<protein>
    <submittedName>
        <fullName evidence="2">Uncharacterized protein</fullName>
    </submittedName>
</protein>
<organism evidence="2">
    <name type="scientific">Oryza brachyantha</name>
    <name type="common">malo sina</name>
    <dbReference type="NCBI Taxonomy" id="4533"/>
    <lineage>
        <taxon>Eukaryota</taxon>
        <taxon>Viridiplantae</taxon>
        <taxon>Streptophyta</taxon>
        <taxon>Embryophyta</taxon>
        <taxon>Tracheophyta</taxon>
        <taxon>Spermatophyta</taxon>
        <taxon>Magnoliopsida</taxon>
        <taxon>Liliopsida</taxon>
        <taxon>Poales</taxon>
        <taxon>Poaceae</taxon>
        <taxon>BOP clade</taxon>
        <taxon>Oryzoideae</taxon>
        <taxon>Oryzeae</taxon>
        <taxon>Oryzinae</taxon>
        <taxon>Oryza</taxon>
    </lineage>
</organism>
<dbReference type="Gramene" id="OB03G16890.1">
    <property type="protein sequence ID" value="OB03G16890.1"/>
    <property type="gene ID" value="OB03G16890"/>
</dbReference>
<sequence length="113" mass="12083">MIGEVDRPRRRGDRQSIPELGDGGAGPEVVLDGLGADDPAGGAVVALVHQLRRVVPVLRLDLRRAVPHVRALHAEALDEHLARFAGGFESYRCGGGGASLWVWLARSVCTKRA</sequence>
<feature type="region of interest" description="Disordered" evidence="1">
    <location>
        <begin position="1"/>
        <end position="34"/>
    </location>
</feature>
<evidence type="ECO:0000313" key="3">
    <source>
        <dbReference type="Proteomes" id="UP000006038"/>
    </source>
</evidence>
<evidence type="ECO:0000313" key="2">
    <source>
        <dbReference type="EnsemblPlants" id="OB03G16890.1"/>
    </source>
</evidence>
<accession>J3LKW3</accession>
<name>J3LKW3_ORYBR</name>
<dbReference type="AlphaFoldDB" id="J3LKW3"/>
<reference evidence="2" key="2">
    <citation type="submission" date="2013-04" db="UniProtKB">
        <authorList>
            <consortium name="EnsemblPlants"/>
        </authorList>
    </citation>
    <scope>IDENTIFICATION</scope>
</reference>
<evidence type="ECO:0000256" key="1">
    <source>
        <dbReference type="SAM" id="MobiDB-lite"/>
    </source>
</evidence>